<dbReference type="GO" id="GO:0007030">
    <property type="term" value="P:Golgi organization"/>
    <property type="evidence" value="ECO:0007669"/>
    <property type="project" value="TreeGrafter"/>
</dbReference>
<dbReference type="InterPro" id="IPR048685">
    <property type="entry name" value="COG3_C"/>
</dbReference>
<dbReference type="InterPro" id="IPR048320">
    <property type="entry name" value="COG3_N"/>
</dbReference>
<feature type="compositionally biased region" description="Polar residues" evidence="9">
    <location>
        <begin position="33"/>
        <end position="49"/>
    </location>
</feature>
<evidence type="ECO:0000256" key="2">
    <source>
        <dbReference type="ARBA" id="ARBA00009936"/>
    </source>
</evidence>
<name>A0A0F4ZAU8_9PEZI</name>
<dbReference type="GO" id="GO:0017119">
    <property type="term" value="C:Golgi transport complex"/>
    <property type="evidence" value="ECO:0007669"/>
    <property type="project" value="TreeGrafter"/>
</dbReference>
<dbReference type="Pfam" id="PF04136">
    <property type="entry name" value="COG3_N"/>
    <property type="match status" value="1"/>
</dbReference>
<organism evidence="12 13">
    <name type="scientific">Thielaviopsis punctulata</name>
    <dbReference type="NCBI Taxonomy" id="72032"/>
    <lineage>
        <taxon>Eukaryota</taxon>
        <taxon>Fungi</taxon>
        <taxon>Dikarya</taxon>
        <taxon>Ascomycota</taxon>
        <taxon>Pezizomycotina</taxon>
        <taxon>Sordariomycetes</taxon>
        <taxon>Hypocreomycetidae</taxon>
        <taxon>Microascales</taxon>
        <taxon>Ceratocystidaceae</taxon>
        <taxon>Thielaviopsis</taxon>
    </lineage>
</organism>
<comment type="caution">
    <text evidence="12">The sequence shown here is derived from an EMBL/GenBank/DDBJ whole genome shotgun (WGS) entry which is preliminary data.</text>
</comment>
<feature type="domain" description="Conserved oligomeric Golgi complex subunit 3 C-terminal" evidence="11">
    <location>
        <begin position="303"/>
        <end position="625"/>
    </location>
</feature>
<evidence type="ECO:0000256" key="1">
    <source>
        <dbReference type="ARBA" id="ARBA00004395"/>
    </source>
</evidence>
<dbReference type="PANTHER" id="PTHR13302">
    <property type="entry name" value="CONSERVED OLIGOMERIC GOLGI COMPLEX COMPONENT 3"/>
    <property type="match status" value="1"/>
</dbReference>
<dbReference type="EMBL" id="LAEV01001911">
    <property type="protein sequence ID" value="KKA26988.1"/>
    <property type="molecule type" value="Genomic_DNA"/>
</dbReference>
<protein>
    <recommendedName>
        <fullName evidence="3">Conserved oligomeric Golgi complex subunit 3</fullName>
    </recommendedName>
    <alternativeName>
        <fullName evidence="8">Component of oligomeric Golgi complex 3</fullName>
    </alternativeName>
</protein>
<evidence type="ECO:0000256" key="8">
    <source>
        <dbReference type="ARBA" id="ARBA00031339"/>
    </source>
</evidence>
<keyword evidence="7" id="KW-0472">Membrane</keyword>
<evidence type="ECO:0000259" key="11">
    <source>
        <dbReference type="Pfam" id="PF20671"/>
    </source>
</evidence>
<evidence type="ECO:0000313" key="12">
    <source>
        <dbReference type="EMBL" id="KKA26988.1"/>
    </source>
</evidence>
<keyword evidence="4" id="KW-0813">Transport</keyword>
<comment type="similarity">
    <text evidence="2">Belongs to the COG3 family.</text>
</comment>
<evidence type="ECO:0000256" key="4">
    <source>
        <dbReference type="ARBA" id="ARBA00022448"/>
    </source>
</evidence>
<evidence type="ECO:0000256" key="5">
    <source>
        <dbReference type="ARBA" id="ARBA00022927"/>
    </source>
</evidence>
<dbReference type="GO" id="GO:0006914">
    <property type="term" value="P:autophagy"/>
    <property type="evidence" value="ECO:0007669"/>
    <property type="project" value="TreeGrafter"/>
</dbReference>
<dbReference type="GO" id="GO:0006886">
    <property type="term" value="P:intracellular protein transport"/>
    <property type="evidence" value="ECO:0007669"/>
    <property type="project" value="InterPro"/>
</dbReference>
<keyword evidence="6" id="KW-0333">Golgi apparatus</keyword>
<gene>
    <name evidence="12" type="ORF">TD95_000522</name>
</gene>
<dbReference type="Pfam" id="PF20671">
    <property type="entry name" value="COG3_C"/>
    <property type="match status" value="1"/>
</dbReference>
<reference evidence="12 13" key="1">
    <citation type="submission" date="2015-03" db="EMBL/GenBank/DDBJ databases">
        <authorList>
            <person name="Radwan O."/>
            <person name="Al-Naeli F.A."/>
            <person name="Rendon G.A."/>
            <person name="Fields C."/>
        </authorList>
    </citation>
    <scope>NUCLEOTIDE SEQUENCE [LARGE SCALE GENOMIC DNA]</scope>
    <source>
        <strain evidence="12">CR-DP1</strain>
    </source>
</reference>
<evidence type="ECO:0000256" key="7">
    <source>
        <dbReference type="ARBA" id="ARBA00023136"/>
    </source>
</evidence>
<dbReference type="AlphaFoldDB" id="A0A0F4ZAU8"/>
<sequence>MYDDQWYNFVPEVNNKPSAASAPAKGHGRKPSLLQQPNSSTSDVRSSSEIARPILRTIEDEGDDFPEPHIPRRAASISNLSRTKQVSLARKFARRTTKDSRLSALDIPGYNASDDEATDDEDIDENMLQDKSRATYTAYRTQLALTESHLDALICDTDDTIKLLEKLTDSFKSVDQQTTTFRSQCEDLIADQERLKKLADEVGTDLHYYGYLDNATRRLNAPGASRLVDDSSFADIFRHLDSCIKFMSQHTTYRDAETYLARYQALLTKALHLLETGLSNQLDRVANNLGPQINNTNSESAQHALSYDRFAELVLESYSLIPNIHEVTCRIYDNTGIHKDEVIAGDIYEGAVKNMFYTYLSIRDRHMRALAHRDIEEYKASQTKGISLETASRNYIKQCFERAFNEVNLFAKIFHVLPRRSPDDDSAYAVLKSHQRFVVNPANMAPPGAAIQAGLQAAELRTICNIVGWLSNEYLMSDYEESDAPFTIFSREYAAALLTDHLWPFVERGFEAEVSKVITKVPLAPDALQIPKMTGTQPVSNAHPTIKVAIALLDMFNQAMPKERSKQSSVVFNIVRETIRALQRAEAKMNATKGSSDSDLFMLKNLLVLRNQLVALEFVDVRQHSSSGGALGPIWDTLNPQAWVGFLSTLMSAAPLPIWSRGIAGGLTGALTGAAAAVVPPPAALTQENMSEHLDELLRRAIYAFTGRWAVKVVEAEAAKDGGEMLAKTDVELDEVLEHVFGSQVEVIARLKEAIEMNVQAQKEQKGKK</sequence>
<feature type="compositionally biased region" description="Acidic residues" evidence="9">
    <location>
        <begin position="113"/>
        <end position="127"/>
    </location>
</feature>
<dbReference type="OrthoDB" id="296793at2759"/>
<evidence type="ECO:0000256" key="9">
    <source>
        <dbReference type="SAM" id="MobiDB-lite"/>
    </source>
</evidence>
<evidence type="ECO:0000256" key="3">
    <source>
        <dbReference type="ARBA" id="ARBA00020976"/>
    </source>
</evidence>
<dbReference type="GO" id="GO:0000139">
    <property type="term" value="C:Golgi membrane"/>
    <property type="evidence" value="ECO:0007669"/>
    <property type="project" value="UniProtKB-SubCell"/>
</dbReference>
<evidence type="ECO:0000256" key="6">
    <source>
        <dbReference type="ARBA" id="ARBA00023034"/>
    </source>
</evidence>
<comment type="subcellular location">
    <subcellularLocation>
        <location evidence="1">Golgi apparatus membrane</location>
        <topology evidence="1">Peripheral membrane protein</topology>
    </subcellularLocation>
</comment>
<keyword evidence="13" id="KW-1185">Reference proteome</keyword>
<evidence type="ECO:0000259" key="10">
    <source>
        <dbReference type="Pfam" id="PF04136"/>
    </source>
</evidence>
<dbReference type="PANTHER" id="PTHR13302:SF8">
    <property type="entry name" value="CONSERVED OLIGOMERIC GOLGI COMPLEX SUBUNIT 3"/>
    <property type="match status" value="1"/>
</dbReference>
<keyword evidence="5" id="KW-0653">Protein transport</keyword>
<dbReference type="GO" id="GO:0005801">
    <property type="term" value="C:cis-Golgi network"/>
    <property type="evidence" value="ECO:0007669"/>
    <property type="project" value="InterPro"/>
</dbReference>
<dbReference type="GO" id="GO:0006891">
    <property type="term" value="P:intra-Golgi vesicle-mediated transport"/>
    <property type="evidence" value="ECO:0007669"/>
    <property type="project" value="TreeGrafter"/>
</dbReference>
<evidence type="ECO:0000313" key="13">
    <source>
        <dbReference type="Proteomes" id="UP000033483"/>
    </source>
</evidence>
<dbReference type="Proteomes" id="UP000033483">
    <property type="component" value="Unassembled WGS sequence"/>
</dbReference>
<feature type="region of interest" description="Disordered" evidence="9">
    <location>
        <begin position="105"/>
        <end position="128"/>
    </location>
</feature>
<proteinExistence type="inferred from homology"/>
<feature type="domain" description="Conserved oligomeric Golgi complex subunit 3 N-terminal" evidence="10">
    <location>
        <begin position="139"/>
        <end position="283"/>
    </location>
</feature>
<accession>A0A0F4ZAU8</accession>
<dbReference type="InterPro" id="IPR007265">
    <property type="entry name" value="COG_su3"/>
</dbReference>
<feature type="region of interest" description="Disordered" evidence="9">
    <location>
        <begin position="13"/>
        <end position="51"/>
    </location>
</feature>